<proteinExistence type="predicted"/>
<organism evidence="1 2">
    <name type="scientific">Dendrothele bispora (strain CBS 962.96)</name>
    <dbReference type="NCBI Taxonomy" id="1314807"/>
    <lineage>
        <taxon>Eukaryota</taxon>
        <taxon>Fungi</taxon>
        <taxon>Dikarya</taxon>
        <taxon>Basidiomycota</taxon>
        <taxon>Agaricomycotina</taxon>
        <taxon>Agaricomycetes</taxon>
        <taxon>Agaricomycetidae</taxon>
        <taxon>Agaricales</taxon>
        <taxon>Agaricales incertae sedis</taxon>
        <taxon>Dendrothele</taxon>
    </lineage>
</organism>
<dbReference type="EMBL" id="ML180012">
    <property type="protein sequence ID" value="THU79554.1"/>
    <property type="molecule type" value="Genomic_DNA"/>
</dbReference>
<name>A0A4S8KUI8_DENBC</name>
<sequence length="222" mass="24759">MGRPPHPTDPSFEEIWPQYLRGVLDSSAQEHDHRQTCFKKTSRKVERLSNEQRDKLCRFLYPQPIAETTSMDDDGKIEIKRANAFMVPYVPAVTGRFGCNTDGKFIGSGAFGMALSIYIASYTAKNSLDSAIMTSALLASLKSIGDPRLLQGDKCRTFINKTLNNASARRELSAQQVAASLLGKPNHYTDASFVHCYWSRTLTWIAPDVFPAFSKTPSDAER</sequence>
<accession>A0A4S8KUI8</accession>
<evidence type="ECO:0000313" key="2">
    <source>
        <dbReference type="Proteomes" id="UP000297245"/>
    </source>
</evidence>
<dbReference type="OrthoDB" id="10007484at2759"/>
<dbReference type="Proteomes" id="UP000297245">
    <property type="component" value="Unassembled WGS sequence"/>
</dbReference>
<protein>
    <submittedName>
        <fullName evidence="1">Uncharacterized protein</fullName>
    </submittedName>
</protein>
<dbReference type="AlphaFoldDB" id="A0A4S8KUI8"/>
<reference evidence="1 2" key="1">
    <citation type="journal article" date="2019" name="Nat. Ecol. Evol.">
        <title>Megaphylogeny resolves global patterns of mushroom evolution.</title>
        <authorList>
            <person name="Varga T."/>
            <person name="Krizsan K."/>
            <person name="Foldi C."/>
            <person name="Dima B."/>
            <person name="Sanchez-Garcia M."/>
            <person name="Sanchez-Ramirez S."/>
            <person name="Szollosi G.J."/>
            <person name="Szarkandi J.G."/>
            <person name="Papp V."/>
            <person name="Albert L."/>
            <person name="Andreopoulos W."/>
            <person name="Angelini C."/>
            <person name="Antonin V."/>
            <person name="Barry K.W."/>
            <person name="Bougher N.L."/>
            <person name="Buchanan P."/>
            <person name="Buyck B."/>
            <person name="Bense V."/>
            <person name="Catcheside P."/>
            <person name="Chovatia M."/>
            <person name="Cooper J."/>
            <person name="Damon W."/>
            <person name="Desjardin D."/>
            <person name="Finy P."/>
            <person name="Geml J."/>
            <person name="Haridas S."/>
            <person name="Hughes K."/>
            <person name="Justo A."/>
            <person name="Karasinski D."/>
            <person name="Kautmanova I."/>
            <person name="Kiss B."/>
            <person name="Kocsube S."/>
            <person name="Kotiranta H."/>
            <person name="LaButti K.M."/>
            <person name="Lechner B.E."/>
            <person name="Liimatainen K."/>
            <person name="Lipzen A."/>
            <person name="Lukacs Z."/>
            <person name="Mihaltcheva S."/>
            <person name="Morgado L.N."/>
            <person name="Niskanen T."/>
            <person name="Noordeloos M.E."/>
            <person name="Ohm R.A."/>
            <person name="Ortiz-Santana B."/>
            <person name="Ovrebo C."/>
            <person name="Racz N."/>
            <person name="Riley R."/>
            <person name="Savchenko A."/>
            <person name="Shiryaev A."/>
            <person name="Soop K."/>
            <person name="Spirin V."/>
            <person name="Szebenyi C."/>
            <person name="Tomsovsky M."/>
            <person name="Tulloss R.E."/>
            <person name="Uehling J."/>
            <person name="Grigoriev I.V."/>
            <person name="Vagvolgyi C."/>
            <person name="Papp T."/>
            <person name="Martin F.M."/>
            <person name="Miettinen O."/>
            <person name="Hibbett D.S."/>
            <person name="Nagy L.G."/>
        </authorList>
    </citation>
    <scope>NUCLEOTIDE SEQUENCE [LARGE SCALE GENOMIC DNA]</scope>
    <source>
        <strain evidence="1 2">CBS 962.96</strain>
    </source>
</reference>
<keyword evidence="2" id="KW-1185">Reference proteome</keyword>
<gene>
    <name evidence="1" type="ORF">K435DRAFT_697554</name>
</gene>
<evidence type="ECO:0000313" key="1">
    <source>
        <dbReference type="EMBL" id="THU79554.1"/>
    </source>
</evidence>